<gene>
    <name evidence="2" type="ORF">Scep_007615</name>
</gene>
<evidence type="ECO:0000313" key="3">
    <source>
        <dbReference type="Proteomes" id="UP001419268"/>
    </source>
</evidence>
<evidence type="ECO:0000313" key="2">
    <source>
        <dbReference type="EMBL" id="KAK9148858.1"/>
    </source>
</evidence>
<keyword evidence="3" id="KW-1185">Reference proteome</keyword>
<dbReference type="Proteomes" id="UP001419268">
    <property type="component" value="Unassembled WGS sequence"/>
</dbReference>
<sequence>MPFSTSKILVTRSRVPISQFSSSKQPQKCAHHGLAVAAVIVPEEEETMTPTTTTKTIIPINPSYKIQSHLPIPLHYHHRHRQRHRPLLPPLQQPQNNMYPADATYPSHQNLYAVHPSPLPPP</sequence>
<comment type="caution">
    <text evidence="2">The sequence shown here is derived from an EMBL/GenBank/DDBJ whole genome shotgun (WGS) entry which is preliminary data.</text>
</comment>
<feature type="compositionally biased region" description="Basic residues" evidence="1">
    <location>
        <begin position="77"/>
        <end position="86"/>
    </location>
</feature>
<accession>A0AAP0KA67</accession>
<dbReference type="AlphaFoldDB" id="A0AAP0KA67"/>
<proteinExistence type="predicted"/>
<name>A0AAP0KA67_9MAGN</name>
<reference evidence="2 3" key="1">
    <citation type="submission" date="2024-01" db="EMBL/GenBank/DDBJ databases">
        <title>Genome assemblies of Stephania.</title>
        <authorList>
            <person name="Yang L."/>
        </authorList>
    </citation>
    <scope>NUCLEOTIDE SEQUENCE [LARGE SCALE GENOMIC DNA]</scope>
    <source>
        <strain evidence="2">JXDWG</strain>
        <tissue evidence="2">Leaf</tissue>
    </source>
</reference>
<dbReference type="EMBL" id="JBBNAG010000003">
    <property type="protein sequence ID" value="KAK9148858.1"/>
    <property type="molecule type" value="Genomic_DNA"/>
</dbReference>
<evidence type="ECO:0000256" key="1">
    <source>
        <dbReference type="SAM" id="MobiDB-lite"/>
    </source>
</evidence>
<feature type="region of interest" description="Disordered" evidence="1">
    <location>
        <begin position="77"/>
        <end position="104"/>
    </location>
</feature>
<protein>
    <submittedName>
        <fullName evidence="2">Uncharacterized protein</fullName>
    </submittedName>
</protein>
<organism evidence="2 3">
    <name type="scientific">Stephania cephalantha</name>
    <dbReference type="NCBI Taxonomy" id="152367"/>
    <lineage>
        <taxon>Eukaryota</taxon>
        <taxon>Viridiplantae</taxon>
        <taxon>Streptophyta</taxon>
        <taxon>Embryophyta</taxon>
        <taxon>Tracheophyta</taxon>
        <taxon>Spermatophyta</taxon>
        <taxon>Magnoliopsida</taxon>
        <taxon>Ranunculales</taxon>
        <taxon>Menispermaceae</taxon>
        <taxon>Menispermoideae</taxon>
        <taxon>Cissampelideae</taxon>
        <taxon>Stephania</taxon>
    </lineage>
</organism>